<organism evidence="1">
    <name type="scientific">marine sediment metagenome</name>
    <dbReference type="NCBI Taxonomy" id="412755"/>
    <lineage>
        <taxon>unclassified sequences</taxon>
        <taxon>metagenomes</taxon>
        <taxon>ecological metagenomes</taxon>
    </lineage>
</organism>
<comment type="caution">
    <text evidence="1">The sequence shown here is derived from an EMBL/GenBank/DDBJ whole genome shotgun (WGS) entry which is preliminary data.</text>
</comment>
<dbReference type="EMBL" id="BART01026807">
    <property type="protein sequence ID" value="GAH01329.1"/>
    <property type="molecule type" value="Genomic_DNA"/>
</dbReference>
<gene>
    <name evidence="1" type="ORF">S01H4_47693</name>
</gene>
<name>X1D8A3_9ZZZZ</name>
<feature type="non-terminal residue" evidence="1">
    <location>
        <position position="123"/>
    </location>
</feature>
<evidence type="ECO:0000313" key="1">
    <source>
        <dbReference type="EMBL" id="GAH01329.1"/>
    </source>
</evidence>
<sequence length="123" mass="14237">MVMFNTENEGLLTVVKDYQESALKYLWRREEGVGASSRDVWVNVNVDLMGQRTISRASIINFLNYMVDEEILTFHEITGKGGHRRIYKAKYDEEGTKMYLAKRIIAKMIKEWPEATLSAIDSL</sequence>
<dbReference type="AlphaFoldDB" id="X1D8A3"/>
<protein>
    <submittedName>
        <fullName evidence="1">Uncharacterized protein</fullName>
    </submittedName>
</protein>
<proteinExistence type="predicted"/>
<reference evidence="1" key="1">
    <citation type="journal article" date="2014" name="Front. Microbiol.">
        <title>High frequency of phylogenetically diverse reductive dehalogenase-homologous genes in deep subseafloor sedimentary metagenomes.</title>
        <authorList>
            <person name="Kawai M."/>
            <person name="Futagami T."/>
            <person name="Toyoda A."/>
            <person name="Takaki Y."/>
            <person name="Nishi S."/>
            <person name="Hori S."/>
            <person name="Arai W."/>
            <person name="Tsubouchi T."/>
            <person name="Morono Y."/>
            <person name="Uchiyama I."/>
            <person name="Ito T."/>
            <person name="Fujiyama A."/>
            <person name="Inagaki F."/>
            <person name="Takami H."/>
        </authorList>
    </citation>
    <scope>NUCLEOTIDE SEQUENCE</scope>
    <source>
        <strain evidence="1">Expedition CK06-06</strain>
    </source>
</reference>
<accession>X1D8A3</accession>